<evidence type="ECO:0000313" key="2">
    <source>
        <dbReference type="Proteomes" id="UP001165079"/>
    </source>
</evidence>
<dbReference type="RefSeq" id="WP_285663870.1">
    <property type="nucleotide sequence ID" value="NZ_BSTX01000002.1"/>
</dbReference>
<keyword evidence="2" id="KW-1185">Reference proteome</keyword>
<protein>
    <submittedName>
        <fullName evidence="1">Uncharacterized protein</fullName>
    </submittedName>
</protein>
<reference evidence="1" key="1">
    <citation type="submission" date="2023-03" db="EMBL/GenBank/DDBJ databases">
        <title>Actinorhabdospora filicis NBRC 111898.</title>
        <authorList>
            <person name="Ichikawa N."/>
            <person name="Sato H."/>
            <person name="Tonouchi N."/>
        </authorList>
    </citation>
    <scope>NUCLEOTIDE SEQUENCE</scope>
    <source>
        <strain evidence="1">NBRC 111898</strain>
    </source>
</reference>
<dbReference type="AlphaFoldDB" id="A0A9W6W9K2"/>
<sequence>MSETRADPVELAVLSRDSLNLAKGLRTALSAARAATMIKAAAFGNAEGAEAFGEAHEKARTGAGTAFENLAEVCEGDTDRLLRIAFSYRQTDLEQALNLHLAGREGKP</sequence>
<dbReference type="Proteomes" id="UP001165079">
    <property type="component" value="Unassembled WGS sequence"/>
</dbReference>
<proteinExistence type="predicted"/>
<evidence type="ECO:0000313" key="1">
    <source>
        <dbReference type="EMBL" id="GLZ78724.1"/>
    </source>
</evidence>
<organism evidence="1 2">
    <name type="scientific">Actinorhabdospora filicis</name>
    <dbReference type="NCBI Taxonomy" id="1785913"/>
    <lineage>
        <taxon>Bacteria</taxon>
        <taxon>Bacillati</taxon>
        <taxon>Actinomycetota</taxon>
        <taxon>Actinomycetes</taxon>
        <taxon>Micromonosporales</taxon>
        <taxon>Micromonosporaceae</taxon>
        <taxon>Actinorhabdospora</taxon>
    </lineage>
</organism>
<name>A0A9W6W9K2_9ACTN</name>
<dbReference type="EMBL" id="BSTX01000002">
    <property type="protein sequence ID" value="GLZ78724.1"/>
    <property type="molecule type" value="Genomic_DNA"/>
</dbReference>
<gene>
    <name evidence="1" type="ORF">Afil01_35310</name>
</gene>
<comment type="caution">
    <text evidence="1">The sequence shown here is derived from an EMBL/GenBank/DDBJ whole genome shotgun (WGS) entry which is preliminary data.</text>
</comment>
<accession>A0A9W6W9K2</accession>